<dbReference type="InterPro" id="IPR017437">
    <property type="entry name" value="ATP-NAD_kinase_PpnK-typ_C"/>
</dbReference>
<dbReference type="STRING" id="28115.HQ47_09135"/>
<dbReference type="GO" id="GO:0051287">
    <property type="term" value="F:NAD binding"/>
    <property type="evidence" value="ECO:0007669"/>
    <property type="project" value="UniProtKB-ARBA"/>
</dbReference>
<dbReference type="EMBL" id="JRFA01000025">
    <property type="protein sequence ID" value="KGN73010.1"/>
    <property type="molecule type" value="Genomic_DNA"/>
</dbReference>
<dbReference type="Gene3D" id="2.60.200.30">
    <property type="entry name" value="Probable inorganic polyphosphate/atp-NAD kinase, domain 2"/>
    <property type="match status" value="1"/>
</dbReference>
<comment type="function">
    <text evidence="6">Involved in the regulation of the intracellular balance of NAD and NADP, and is a key enzyme in the biosynthesis of NADP. Catalyzes specifically the phosphorylation on 2'-hydroxyl of the adenosine moiety of NAD to yield NADP.</text>
</comment>
<evidence type="ECO:0000313" key="7">
    <source>
        <dbReference type="EMBL" id="KGN73010.1"/>
    </source>
</evidence>
<comment type="similarity">
    <text evidence="6">Belongs to the NAD kinase family.</text>
</comment>
<organism evidence="7 8">
    <name type="scientific">Porphyromonas macacae</name>
    <dbReference type="NCBI Taxonomy" id="28115"/>
    <lineage>
        <taxon>Bacteria</taxon>
        <taxon>Pseudomonadati</taxon>
        <taxon>Bacteroidota</taxon>
        <taxon>Bacteroidia</taxon>
        <taxon>Bacteroidales</taxon>
        <taxon>Porphyromonadaceae</taxon>
        <taxon>Porphyromonas</taxon>
    </lineage>
</organism>
<dbReference type="OrthoDB" id="9774737at2"/>
<comment type="catalytic activity">
    <reaction evidence="5 6">
        <text>NAD(+) + ATP = ADP + NADP(+) + H(+)</text>
        <dbReference type="Rhea" id="RHEA:18629"/>
        <dbReference type="ChEBI" id="CHEBI:15378"/>
        <dbReference type="ChEBI" id="CHEBI:30616"/>
        <dbReference type="ChEBI" id="CHEBI:57540"/>
        <dbReference type="ChEBI" id="CHEBI:58349"/>
        <dbReference type="ChEBI" id="CHEBI:456216"/>
        <dbReference type="EC" id="2.7.1.23"/>
    </reaction>
</comment>
<dbReference type="PANTHER" id="PTHR20275:SF0">
    <property type="entry name" value="NAD KINASE"/>
    <property type="match status" value="1"/>
</dbReference>
<dbReference type="GO" id="GO:0006741">
    <property type="term" value="P:NADP+ biosynthetic process"/>
    <property type="evidence" value="ECO:0007669"/>
    <property type="project" value="UniProtKB-UniRule"/>
</dbReference>
<dbReference type="GO" id="GO:0003951">
    <property type="term" value="F:NAD+ kinase activity"/>
    <property type="evidence" value="ECO:0007669"/>
    <property type="project" value="UniProtKB-UniRule"/>
</dbReference>
<evidence type="ECO:0000256" key="6">
    <source>
        <dbReference type="HAMAP-Rule" id="MF_00361"/>
    </source>
</evidence>
<dbReference type="Pfam" id="PF20143">
    <property type="entry name" value="NAD_kinase_C"/>
    <property type="match status" value="1"/>
</dbReference>
<keyword evidence="6" id="KW-0547">Nucleotide-binding</keyword>
<gene>
    <name evidence="6" type="primary">nadK</name>
    <name evidence="7" type="ORF">HQ47_09135</name>
</gene>
<dbReference type="InterPro" id="IPR017438">
    <property type="entry name" value="ATP-NAD_kinase_N"/>
</dbReference>
<feature type="binding site" evidence="6">
    <location>
        <position position="172"/>
    </location>
    <ligand>
        <name>NAD(+)</name>
        <dbReference type="ChEBI" id="CHEBI:57540"/>
    </ligand>
</feature>
<feature type="binding site" evidence="6">
    <location>
        <begin position="73"/>
        <end position="74"/>
    </location>
    <ligand>
        <name>NAD(+)</name>
        <dbReference type="ChEBI" id="CHEBI:57540"/>
    </ligand>
</feature>
<dbReference type="GO" id="GO:0005737">
    <property type="term" value="C:cytoplasm"/>
    <property type="evidence" value="ECO:0007669"/>
    <property type="project" value="UniProtKB-SubCell"/>
</dbReference>
<keyword evidence="6" id="KW-0963">Cytoplasm</keyword>
<dbReference type="PANTHER" id="PTHR20275">
    <property type="entry name" value="NAD KINASE"/>
    <property type="match status" value="1"/>
</dbReference>
<accession>A0A0A2E6F0</accession>
<dbReference type="GO" id="GO:0046872">
    <property type="term" value="F:metal ion binding"/>
    <property type="evidence" value="ECO:0007669"/>
    <property type="project" value="UniProtKB-UniRule"/>
</dbReference>
<evidence type="ECO:0000256" key="1">
    <source>
        <dbReference type="ARBA" id="ARBA00022679"/>
    </source>
</evidence>
<keyword evidence="1 6" id="KW-0808">Transferase</keyword>
<comment type="cofactor">
    <cofactor evidence="6">
        <name>a divalent metal cation</name>
        <dbReference type="ChEBI" id="CHEBI:60240"/>
    </cofactor>
</comment>
<feature type="binding site" evidence="6">
    <location>
        <position position="78"/>
    </location>
    <ligand>
        <name>NAD(+)</name>
        <dbReference type="ChEBI" id="CHEBI:57540"/>
    </ligand>
</feature>
<keyword evidence="8" id="KW-1185">Reference proteome</keyword>
<comment type="subcellular location">
    <subcellularLocation>
        <location evidence="6">Cytoplasm</location>
    </subcellularLocation>
</comment>
<reference evidence="7 8" key="1">
    <citation type="submission" date="2014-09" db="EMBL/GenBank/DDBJ databases">
        <title>Draft Genome Sequence of Porphyromonas macacae COT-192_OH2859.</title>
        <authorList>
            <person name="Wallis C."/>
            <person name="Deusch O."/>
            <person name="O'Flynn C."/>
            <person name="Davis I."/>
            <person name="Horsfall A."/>
            <person name="Kirkwood N."/>
            <person name="Harris S."/>
            <person name="Eisen J.A."/>
            <person name="Coil D.A."/>
            <person name="Darling A.E."/>
            <person name="Jospin G."/>
            <person name="Alexiev A."/>
        </authorList>
    </citation>
    <scope>NUCLEOTIDE SEQUENCE [LARGE SCALE GENOMIC DNA]</scope>
    <source>
        <strain evidence="8">COT-192 OH2859</strain>
    </source>
</reference>
<dbReference type="AlphaFoldDB" id="A0A0A2E6F0"/>
<feature type="binding site" evidence="6">
    <location>
        <position position="207"/>
    </location>
    <ligand>
        <name>NAD(+)</name>
        <dbReference type="ChEBI" id="CHEBI:57540"/>
    </ligand>
</feature>
<proteinExistence type="inferred from homology"/>
<feature type="binding site" evidence="6">
    <location>
        <begin position="142"/>
        <end position="143"/>
    </location>
    <ligand>
        <name>NAD(+)</name>
        <dbReference type="ChEBI" id="CHEBI:57540"/>
    </ligand>
</feature>
<dbReference type="Pfam" id="PF01513">
    <property type="entry name" value="NAD_kinase"/>
    <property type="match status" value="1"/>
</dbReference>
<dbReference type="Gene3D" id="3.40.50.10330">
    <property type="entry name" value="Probable inorganic polyphosphate/atp-NAD kinase, domain 1"/>
    <property type="match status" value="1"/>
</dbReference>
<feature type="active site" description="Proton acceptor" evidence="6">
    <location>
        <position position="73"/>
    </location>
</feature>
<dbReference type="GO" id="GO:0019674">
    <property type="term" value="P:NAD+ metabolic process"/>
    <property type="evidence" value="ECO:0007669"/>
    <property type="project" value="InterPro"/>
</dbReference>
<evidence type="ECO:0000256" key="3">
    <source>
        <dbReference type="ARBA" id="ARBA00022857"/>
    </source>
</evidence>
<dbReference type="GO" id="GO:0005524">
    <property type="term" value="F:ATP binding"/>
    <property type="evidence" value="ECO:0007669"/>
    <property type="project" value="UniProtKB-KW"/>
</dbReference>
<dbReference type="EC" id="2.7.1.23" evidence="6"/>
<evidence type="ECO:0000313" key="8">
    <source>
        <dbReference type="Proteomes" id="UP000030103"/>
    </source>
</evidence>
<protein>
    <recommendedName>
        <fullName evidence="6">NAD kinase</fullName>
        <ecNumber evidence="6">2.7.1.23</ecNumber>
    </recommendedName>
    <alternativeName>
        <fullName evidence="6">ATP-dependent NAD kinase</fullName>
    </alternativeName>
</protein>
<name>A0A0A2E6F0_9PORP</name>
<feature type="binding site" evidence="6">
    <location>
        <begin position="183"/>
        <end position="188"/>
    </location>
    <ligand>
        <name>NAD(+)</name>
        <dbReference type="ChEBI" id="CHEBI:57540"/>
    </ligand>
</feature>
<dbReference type="RefSeq" id="WP_036874912.1">
    <property type="nucleotide sequence ID" value="NZ_JRFA01000025.1"/>
</dbReference>
<keyword evidence="3 6" id="KW-0521">NADP</keyword>
<dbReference type="InterPro" id="IPR016064">
    <property type="entry name" value="NAD/diacylglycerol_kinase_sf"/>
</dbReference>
<evidence type="ECO:0000256" key="5">
    <source>
        <dbReference type="ARBA" id="ARBA00047925"/>
    </source>
</evidence>
<comment type="caution">
    <text evidence="7">The sequence shown here is derived from an EMBL/GenBank/DDBJ whole genome shotgun (WGS) entry which is preliminary data.</text>
</comment>
<keyword evidence="4 6" id="KW-0520">NAD</keyword>
<sequence length="286" mass="31678">MIQIAVFGSVHKANQKELLAPLFDKFNRPDVTLYIEKDFASALSESGSLPHSYNVLDLRLLPKMNFAISLGGDGTFLRTAHCIGISETPVLGINMGRLGFLTELDSSDLSPLDKLFSGKYTVEERTKLQIFADEKLLGEVLNEVAILKRETGSIIQVKTFLGEDYLADYDCDGLIISTPTGSTAYSLSINGPIMMPDSPSVIINPIAPHTLNMRPLVISDKQIIRLEVESRNNTFLTVLDGETLPLDCSTPVKIQLSPNRVRVVKLGNRSWPEMLRRKLMWGASVR</sequence>
<dbReference type="HAMAP" id="MF_00361">
    <property type="entry name" value="NAD_kinase"/>
    <property type="match status" value="1"/>
</dbReference>
<dbReference type="InterPro" id="IPR002504">
    <property type="entry name" value="NADK"/>
</dbReference>
<dbReference type="SUPFAM" id="SSF111331">
    <property type="entry name" value="NAD kinase/diacylglycerol kinase-like"/>
    <property type="match status" value="1"/>
</dbReference>
<dbReference type="Proteomes" id="UP000030103">
    <property type="component" value="Unassembled WGS sequence"/>
</dbReference>
<dbReference type="eggNOG" id="COG0061">
    <property type="taxonomic scope" value="Bacteria"/>
</dbReference>
<evidence type="ECO:0000256" key="2">
    <source>
        <dbReference type="ARBA" id="ARBA00022777"/>
    </source>
</evidence>
<evidence type="ECO:0000256" key="4">
    <source>
        <dbReference type="ARBA" id="ARBA00023027"/>
    </source>
</evidence>
<comment type="caution">
    <text evidence="6">Lacks conserved residue(s) required for the propagation of feature annotation.</text>
</comment>
<keyword evidence="2 6" id="KW-0418">Kinase</keyword>
<keyword evidence="6" id="KW-0067">ATP-binding</keyword>